<evidence type="ECO:0000313" key="1">
    <source>
        <dbReference type="EMBL" id="PIS04615.1"/>
    </source>
</evidence>
<gene>
    <name evidence="1" type="ORF">COT81_05465</name>
</gene>
<evidence type="ECO:0000313" key="2">
    <source>
        <dbReference type="Proteomes" id="UP000230935"/>
    </source>
</evidence>
<reference evidence="2" key="1">
    <citation type="submission" date="2017-09" db="EMBL/GenBank/DDBJ databases">
        <title>Depth-based differentiation of microbial function through sediment-hosted aquifers and enrichment of novel symbionts in the deep terrestrial subsurface.</title>
        <authorList>
            <person name="Probst A.J."/>
            <person name="Ladd B."/>
            <person name="Jarett J.K."/>
            <person name="Geller-Mcgrath D.E."/>
            <person name="Sieber C.M.K."/>
            <person name="Emerson J.B."/>
            <person name="Anantharaman K."/>
            <person name="Thomas B.C."/>
            <person name="Malmstrom R."/>
            <person name="Stieglmeier M."/>
            <person name="Klingl A."/>
            <person name="Woyke T."/>
            <person name="Ryan C.M."/>
            <person name="Banfield J.F."/>
        </authorList>
    </citation>
    <scope>NUCLEOTIDE SEQUENCE [LARGE SCALE GENOMIC DNA]</scope>
</reference>
<feature type="non-terminal residue" evidence="1">
    <location>
        <position position="1"/>
    </location>
</feature>
<name>A0A2H0VZS2_9BACT</name>
<dbReference type="AlphaFoldDB" id="A0A2H0VZS2"/>
<protein>
    <submittedName>
        <fullName evidence="1">Uncharacterized protein</fullName>
    </submittedName>
</protein>
<dbReference type="EMBL" id="PEZZ01000046">
    <property type="protein sequence ID" value="PIS04615.1"/>
    <property type="molecule type" value="Genomic_DNA"/>
</dbReference>
<accession>A0A2H0VZS2</accession>
<proteinExistence type="predicted"/>
<dbReference type="Proteomes" id="UP000230935">
    <property type="component" value="Unassembled WGS sequence"/>
</dbReference>
<comment type="caution">
    <text evidence="1">The sequence shown here is derived from an EMBL/GenBank/DDBJ whole genome shotgun (WGS) entry which is preliminary data.</text>
</comment>
<sequence length="320" mass="36515">SLVYKKTEGVAGTRQLAQMLQTVNLGLVNLDAARNSALQQFTIIEDRDFGYIINVDLKEGSISINENYERWDRPQNRCRDERCFNQYRIRENDIQSNSEIIKIANQFAEEYGLNLSSYGEPVVGDSWRIEYARAQNPSDFYFPQAVSVVYPLIIDGQRVFDPSGFPTGIQISVDILLDKVTGAYGLTVQNYERSLYDTSTDVDKIKEFAKRGGMYGYYTLEGKKEEVKLDNPERGFVQYYKYNQEKSKTETLLVPALIFPVAEIPKEAQFIKQNVVVPLVTSILEEQLVEPRPVPVPLDEPVILEQVDQVQDEPEAAVEE</sequence>
<organism evidence="1 2">
    <name type="scientific">Candidatus Buchananbacteria bacterium CG10_big_fil_rev_8_21_14_0_10_42_9</name>
    <dbReference type="NCBI Taxonomy" id="1974526"/>
    <lineage>
        <taxon>Bacteria</taxon>
        <taxon>Candidatus Buchananiibacteriota</taxon>
    </lineage>
</organism>